<dbReference type="CDD" id="cd03416">
    <property type="entry name" value="CbiX_SirB_N"/>
    <property type="match status" value="1"/>
</dbReference>
<gene>
    <name evidence="4" type="ORF">BAR1_16875</name>
</gene>
<reference evidence="4 5" key="1">
    <citation type="submission" date="2018-09" db="EMBL/GenBank/DDBJ databases">
        <title>Profundibacter amoris BAR1 gen. nov., sp. nov., a new member of the Roseobacter clade isolated at Lokis Castle Vent Field on the Arctic Mid-Oceanic Ridge.</title>
        <authorList>
            <person name="Le Moine Bauer S."/>
            <person name="Sjoeberg A.G."/>
            <person name="L'Haridon S."/>
            <person name="Stokke R."/>
            <person name="Roalkvam I."/>
            <person name="Steen I.H."/>
            <person name="Dahle H."/>
        </authorList>
    </citation>
    <scope>NUCLEOTIDE SEQUENCE [LARGE SCALE GENOMIC DNA]</scope>
    <source>
        <strain evidence="4 5">BAR1</strain>
    </source>
</reference>
<feature type="region of interest" description="Disordered" evidence="3">
    <location>
        <begin position="324"/>
        <end position="365"/>
    </location>
</feature>
<dbReference type="AlphaFoldDB" id="A0A347UKS7"/>
<keyword evidence="2" id="KW-0456">Lyase</keyword>
<sequence>MGKIGVMICGHGSRSQDAVNEFAVLAEKLPALLPDDYVVDYGYLEFANPVIRDGLDRLRGAGCDRIIAVPGMLFAAMHTKNDIPTVLNTYAKKHSVDVTYGRELGVDPKMIAAAGARVREAVDAANAEYGDLPLEETCLVVIGRGASDPDANANVAKVARMLWEGMGFGWCEVGYSGVTFPLVEPCLEHTTRLGYKRVIVFPYFLFAGILIDRIYGFTDKVAVAHPGIQFVKAGYLNDHPKVLETFAERVMEQLGDMPPETCGTCKYRTQVLGFEAEVGAVQESHHHHVEGQGANAPGATVETCDLCDTFCTGECRLDMDHHHHHHHAHDHGDGHHHHDHDHHHHPEYPHAKHPLGPESARKKDA</sequence>
<evidence type="ECO:0000256" key="1">
    <source>
        <dbReference type="ARBA" id="ARBA00022723"/>
    </source>
</evidence>
<evidence type="ECO:0000256" key="3">
    <source>
        <dbReference type="SAM" id="MobiDB-lite"/>
    </source>
</evidence>
<dbReference type="Gene3D" id="3.40.50.1400">
    <property type="match status" value="2"/>
</dbReference>
<dbReference type="Pfam" id="PF01903">
    <property type="entry name" value="CbiX"/>
    <property type="match status" value="2"/>
</dbReference>
<dbReference type="PANTHER" id="PTHR33542">
    <property type="entry name" value="SIROHYDROCHLORIN FERROCHELATASE, CHLOROPLASTIC"/>
    <property type="match status" value="1"/>
</dbReference>
<dbReference type="Proteomes" id="UP000261704">
    <property type="component" value="Chromosome"/>
</dbReference>
<dbReference type="RefSeq" id="WP_118944106.1">
    <property type="nucleotide sequence ID" value="NZ_CP032125.1"/>
</dbReference>
<name>A0A347UKS7_9RHOB</name>
<dbReference type="EMBL" id="CP032125">
    <property type="protein sequence ID" value="AXX99455.1"/>
    <property type="molecule type" value="Genomic_DNA"/>
</dbReference>
<dbReference type="GO" id="GO:0046872">
    <property type="term" value="F:metal ion binding"/>
    <property type="evidence" value="ECO:0007669"/>
    <property type="project" value="UniProtKB-KW"/>
</dbReference>
<dbReference type="KEGG" id="pamo:BAR1_16875"/>
<dbReference type="InterPro" id="IPR002762">
    <property type="entry name" value="CbiX-like"/>
</dbReference>
<dbReference type="CDD" id="cd03414">
    <property type="entry name" value="CbiX_SirB_C"/>
    <property type="match status" value="1"/>
</dbReference>
<accession>A0A347UKS7</accession>
<dbReference type="GO" id="GO:0016829">
    <property type="term" value="F:lyase activity"/>
    <property type="evidence" value="ECO:0007669"/>
    <property type="project" value="UniProtKB-KW"/>
</dbReference>
<organism evidence="4 5">
    <name type="scientific">Profundibacter amoris</name>
    <dbReference type="NCBI Taxonomy" id="2171755"/>
    <lineage>
        <taxon>Bacteria</taxon>
        <taxon>Pseudomonadati</taxon>
        <taxon>Pseudomonadota</taxon>
        <taxon>Alphaproteobacteria</taxon>
        <taxon>Rhodobacterales</taxon>
        <taxon>Paracoccaceae</taxon>
        <taxon>Profundibacter</taxon>
    </lineage>
</organism>
<feature type="compositionally biased region" description="Basic residues" evidence="3">
    <location>
        <begin position="324"/>
        <end position="343"/>
    </location>
</feature>
<proteinExistence type="predicted"/>
<dbReference type="InterPro" id="IPR050963">
    <property type="entry name" value="Sirohydro_Cobaltochel/CbiX"/>
</dbReference>
<keyword evidence="5" id="KW-1185">Reference proteome</keyword>
<dbReference type="SUPFAM" id="SSF53800">
    <property type="entry name" value="Chelatase"/>
    <property type="match status" value="1"/>
</dbReference>
<evidence type="ECO:0000256" key="2">
    <source>
        <dbReference type="ARBA" id="ARBA00023239"/>
    </source>
</evidence>
<dbReference type="OrthoDB" id="9797895at2"/>
<evidence type="ECO:0000313" key="5">
    <source>
        <dbReference type="Proteomes" id="UP000261704"/>
    </source>
</evidence>
<evidence type="ECO:0000313" key="4">
    <source>
        <dbReference type="EMBL" id="AXX99455.1"/>
    </source>
</evidence>
<keyword evidence="1" id="KW-0479">Metal-binding</keyword>
<dbReference type="PANTHER" id="PTHR33542:SF3">
    <property type="entry name" value="SIROHYDROCHLORIN FERROCHELATASE, CHLOROPLASTIC"/>
    <property type="match status" value="1"/>
</dbReference>
<protein>
    <submittedName>
        <fullName evidence="4">Sirohydrochlorin chelatase</fullName>
    </submittedName>
</protein>